<name>A0A5C2RMG9_9APHY</name>
<proteinExistence type="predicted"/>
<dbReference type="AlphaFoldDB" id="A0A5C2RMG9"/>
<keyword evidence="2" id="KW-1185">Reference proteome</keyword>
<reference evidence="1" key="1">
    <citation type="journal article" date="2018" name="Genome Biol. Evol.">
        <title>Genomics and development of Lentinus tigrinus, a white-rot wood-decaying mushroom with dimorphic fruiting bodies.</title>
        <authorList>
            <person name="Wu B."/>
            <person name="Xu Z."/>
            <person name="Knudson A."/>
            <person name="Carlson A."/>
            <person name="Chen N."/>
            <person name="Kovaka S."/>
            <person name="LaButti K."/>
            <person name="Lipzen A."/>
            <person name="Pennachio C."/>
            <person name="Riley R."/>
            <person name="Schakwitz W."/>
            <person name="Umezawa K."/>
            <person name="Ohm R.A."/>
            <person name="Grigoriev I.V."/>
            <person name="Nagy L.G."/>
            <person name="Gibbons J."/>
            <person name="Hibbett D."/>
        </authorList>
    </citation>
    <scope>NUCLEOTIDE SEQUENCE [LARGE SCALE GENOMIC DNA]</scope>
    <source>
        <strain evidence="1">ALCF2SS1-6</strain>
    </source>
</reference>
<accession>A0A5C2RMG9</accession>
<dbReference type="EMBL" id="ML122376">
    <property type="protein sequence ID" value="RPD52300.1"/>
    <property type="molecule type" value="Genomic_DNA"/>
</dbReference>
<gene>
    <name evidence="1" type="ORF">L227DRAFT_568684</name>
</gene>
<organism evidence="1 2">
    <name type="scientific">Lentinus tigrinus ALCF2SS1-6</name>
    <dbReference type="NCBI Taxonomy" id="1328759"/>
    <lineage>
        <taxon>Eukaryota</taxon>
        <taxon>Fungi</taxon>
        <taxon>Dikarya</taxon>
        <taxon>Basidiomycota</taxon>
        <taxon>Agaricomycotina</taxon>
        <taxon>Agaricomycetes</taxon>
        <taxon>Polyporales</taxon>
        <taxon>Polyporaceae</taxon>
        <taxon>Lentinus</taxon>
    </lineage>
</organism>
<dbReference type="Proteomes" id="UP000313359">
    <property type="component" value="Unassembled WGS sequence"/>
</dbReference>
<dbReference type="OrthoDB" id="1667110at2759"/>
<protein>
    <submittedName>
        <fullName evidence="1">Uncharacterized protein</fullName>
    </submittedName>
</protein>
<evidence type="ECO:0000313" key="1">
    <source>
        <dbReference type="EMBL" id="RPD52300.1"/>
    </source>
</evidence>
<sequence>MEITVDLKRVDKDLWRSDCPSNELSPASGSSPPTSFNAETKLTEIQELQALTAGHVKSVLDEAELISNSSSLNNSRLTINILPWTSSIDPSVTGTEWYIFNPNLRSNCPVEYASQETEDLIHAQCTFINKNVQMDEHNQEGIPACRKGQGQPLYQTVHEDGNLVHTQLFVLVWIVHWVAENKQPFKIVQDSAFLTFMNNGRLKYASVALNSLTQCPPGVCKVSHLDCKDVAVAKLLTGEVLAAAFEKTLHTYVVKSQATRELHNDTMQWIYNSSVAEQVNGWFGLFLSVVFGR</sequence>
<evidence type="ECO:0000313" key="2">
    <source>
        <dbReference type="Proteomes" id="UP000313359"/>
    </source>
</evidence>